<evidence type="ECO:0000313" key="3">
    <source>
        <dbReference type="Proteomes" id="UP001417504"/>
    </source>
</evidence>
<evidence type="ECO:0000313" key="2">
    <source>
        <dbReference type="EMBL" id="KAK9116575.1"/>
    </source>
</evidence>
<keyword evidence="3" id="KW-1185">Reference proteome</keyword>
<feature type="compositionally biased region" description="Basic and acidic residues" evidence="1">
    <location>
        <begin position="47"/>
        <end position="66"/>
    </location>
</feature>
<reference evidence="2 3" key="1">
    <citation type="submission" date="2024-01" db="EMBL/GenBank/DDBJ databases">
        <title>Genome assemblies of Stephania.</title>
        <authorList>
            <person name="Yang L."/>
        </authorList>
    </citation>
    <scope>NUCLEOTIDE SEQUENCE [LARGE SCALE GENOMIC DNA]</scope>
    <source>
        <strain evidence="2">QJT</strain>
        <tissue evidence="2">Leaf</tissue>
    </source>
</reference>
<dbReference type="Proteomes" id="UP001417504">
    <property type="component" value="Unassembled WGS sequence"/>
</dbReference>
<evidence type="ECO:0000256" key="1">
    <source>
        <dbReference type="SAM" id="MobiDB-lite"/>
    </source>
</evidence>
<accession>A0AAP0NSX5</accession>
<sequence>MDGMARTNRIEDVRKAEKARKIEEVNKKTSEKGKRVGRRAQTASYRKSKELGRAEGDSELHEKAKG</sequence>
<protein>
    <submittedName>
        <fullName evidence="2">Uncharacterized protein</fullName>
    </submittedName>
</protein>
<proteinExistence type="predicted"/>
<dbReference type="EMBL" id="JBBNAE010000006">
    <property type="protein sequence ID" value="KAK9116575.1"/>
    <property type="molecule type" value="Genomic_DNA"/>
</dbReference>
<gene>
    <name evidence="2" type="ORF">Sjap_015522</name>
</gene>
<feature type="compositionally biased region" description="Basic and acidic residues" evidence="1">
    <location>
        <begin position="8"/>
        <end position="34"/>
    </location>
</feature>
<organism evidence="2 3">
    <name type="scientific">Stephania japonica</name>
    <dbReference type="NCBI Taxonomy" id="461633"/>
    <lineage>
        <taxon>Eukaryota</taxon>
        <taxon>Viridiplantae</taxon>
        <taxon>Streptophyta</taxon>
        <taxon>Embryophyta</taxon>
        <taxon>Tracheophyta</taxon>
        <taxon>Spermatophyta</taxon>
        <taxon>Magnoliopsida</taxon>
        <taxon>Ranunculales</taxon>
        <taxon>Menispermaceae</taxon>
        <taxon>Menispermoideae</taxon>
        <taxon>Cissampelideae</taxon>
        <taxon>Stephania</taxon>
    </lineage>
</organism>
<dbReference type="AlphaFoldDB" id="A0AAP0NSX5"/>
<comment type="caution">
    <text evidence="2">The sequence shown here is derived from an EMBL/GenBank/DDBJ whole genome shotgun (WGS) entry which is preliminary data.</text>
</comment>
<name>A0AAP0NSX5_9MAGN</name>
<feature type="region of interest" description="Disordered" evidence="1">
    <location>
        <begin position="1"/>
        <end position="66"/>
    </location>
</feature>